<feature type="non-terminal residue" evidence="5">
    <location>
        <position position="1"/>
    </location>
</feature>
<dbReference type="Gene3D" id="3.90.180.10">
    <property type="entry name" value="Medium-chain alcohol dehydrogenases, catalytic domain"/>
    <property type="match status" value="1"/>
</dbReference>
<dbReference type="AlphaFoldDB" id="A0A1L7WIR3"/>
<keyword evidence="6" id="KW-1185">Reference proteome</keyword>
<dbReference type="GO" id="GO:0016651">
    <property type="term" value="F:oxidoreductase activity, acting on NAD(P)H"/>
    <property type="evidence" value="ECO:0007669"/>
    <property type="project" value="InterPro"/>
</dbReference>
<organism evidence="5 6">
    <name type="scientific">Phialocephala subalpina</name>
    <dbReference type="NCBI Taxonomy" id="576137"/>
    <lineage>
        <taxon>Eukaryota</taxon>
        <taxon>Fungi</taxon>
        <taxon>Dikarya</taxon>
        <taxon>Ascomycota</taxon>
        <taxon>Pezizomycotina</taxon>
        <taxon>Leotiomycetes</taxon>
        <taxon>Helotiales</taxon>
        <taxon>Mollisiaceae</taxon>
        <taxon>Phialocephala</taxon>
        <taxon>Phialocephala fortinii species complex</taxon>
    </lineage>
</organism>
<dbReference type="InterPro" id="IPR047122">
    <property type="entry name" value="Trans-enoyl_RdTase-like"/>
</dbReference>
<evidence type="ECO:0000256" key="1">
    <source>
        <dbReference type="ARBA" id="ARBA00008072"/>
    </source>
</evidence>
<evidence type="ECO:0000256" key="2">
    <source>
        <dbReference type="ARBA" id="ARBA00022857"/>
    </source>
</evidence>
<dbReference type="PANTHER" id="PTHR45348">
    <property type="entry name" value="HYPOTHETICAL OXIDOREDUCTASE (EUROFUNG)"/>
    <property type="match status" value="1"/>
</dbReference>
<dbReference type="InterPro" id="IPR013149">
    <property type="entry name" value="ADH-like_C"/>
</dbReference>
<protein>
    <submittedName>
        <fullName evidence="5">Related to C.carbonum toxD protein</fullName>
    </submittedName>
</protein>
<gene>
    <name evidence="5" type="ORF">PAC_02544</name>
</gene>
<keyword evidence="2" id="KW-0521">NADP</keyword>
<sequence>IIYIIFLILLRSDEILVRVKHVALNPVDWKSIDLSPAVGATWGCDFSGEVVKIGSSVGAVISVGDAVCGCTLGNNHDDGDNGAFAEFVVVASSLAFKVPVEMSLQQAATLGIGLSTVGLALNHTLGLPLPRASAVVPTDAPHLLIYGGATATGTLAIQMARLSGFSPVVTCSPHSFALVKSLGAIEAFDYQSPSCGIDIQTYTHNSLQYAMDCITDTRSMKTCYTAIGKGGGKYVSLDPFPIRGHTRRNIKPQSIVAFTMYGKAMTQPFKRDARPQDRKFAEMWYQHSQKLLDLGKITPHPHEENPGGLEGVIAGADRGRKGQISGVKLVYSMWE</sequence>
<keyword evidence="3" id="KW-0560">Oxidoreductase</keyword>
<proteinExistence type="inferred from homology"/>
<dbReference type="STRING" id="576137.A0A1L7WIR3"/>
<dbReference type="InterPro" id="IPR020843">
    <property type="entry name" value="ER"/>
</dbReference>
<accession>A0A1L7WIR3</accession>
<dbReference type="InterPro" id="IPR011032">
    <property type="entry name" value="GroES-like_sf"/>
</dbReference>
<reference evidence="5 6" key="1">
    <citation type="submission" date="2016-03" db="EMBL/GenBank/DDBJ databases">
        <authorList>
            <person name="Ploux O."/>
        </authorList>
    </citation>
    <scope>NUCLEOTIDE SEQUENCE [LARGE SCALE GENOMIC DNA]</scope>
    <source>
        <strain evidence="5 6">UAMH 11012</strain>
    </source>
</reference>
<dbReference type="Pfam" id="PF08240">
    <property type="entry name" value="ADH_N"/>
    <property type="match status" value="1"/>
</dbReference>
<dbReference type="OrthoDB" id="48317at2759"/>
<evidence type="ECO:0000259" key="4">
    <source>
        <dbReference type="SMART" id="SM00829"/>
    </source>
</evidence>
<comment type="similarity">
    <text evidence="1">Belongs to the zinc-containing alcohol dehydrogenase family.</text>
</comment>
<dbReference type="CDD" id="cd08249">
    <property type="entry name" value="enoyl_reductase_like"/>
    <property type="match status" value="1"/>
</dbReference>
<evidence type="ECO:0000256" key="3">
    <source>
        <dbReference type="ARBA" id="ARBA00023002"/>
    </source>
</evidence>
<dbReference type="InterPro" id="IPR036291">
    <property type="entry name" value="NAD(P)-bd_dom_sf"/>
</dbReference>
<dbReference type="Proteomes" id="UP000184330">
    <property type="component" value="Unassembled WGS sequence"/>
</dbReference>
<dbReference type="SUPFAM" id="SSF51735">
    <property type="entry name" value="NAD(P)-binding Rossmann-fold domains"/>
    <property type="match status" value="1"/>
</dbReference>
<dbReference type="Pfam" id="PF00107">
    <property type="entry name" value="ADH_zinc_N"/>
    <property type="match status" value="1"/>
</dbReference>
<dbReference type="InterPro" id="IPR013154">
    <property type="entry name" value="ADH-like_N"/>
</dbReference>
<dbReference type="Gene3D" id="3.40.50.720">
    <property type="entry name" value="NAD(P)-binding Rossmann-like Domain"/>
    <property type="match status" value="1"/>
</dbReference>
<dbReference type="EMBL" id="FJOG01000003">
    <property type="protein sequence ID" value="CZR52667.1"/>
    <property type="molecule type" value="Genomic_DNA"/>
</dbReference>
<evidence type="ECO:0000313" key="5">
    <source>
        <dbReference type="EMBL" id="CZR52667.1"/>
    </source>
</evidence>
<dbReference type="PANTHER" id="PTHR45348:SF6">
    <property type="entry name" value="TRANS-ENOYL REDUCTASE APDC"/>
    <property type="match status" value="1"/>
</dbReference>
<dbReference type="SUPFAM" id="SSF50129">
    <property type="entry name" value="GroES-like"/>
    <property type="match status" value="1"/>
</dbReference>
<name>A0A1L7WIR3_9HELO</name>
<feature type="domain" description="Enoyl reductase (ER)" evidence="4">
    <location>
        <begin position="7"/>
        <end position="309"/>
    </location>
</feature>
<dbReference type="SMART" id="SM00829">
    <property type="entry name" value="PKS_ER"/>
    <property type="match status" value="1"/>
</dbReference>
<evidence type="ECO:0000313" key="6">
    <source>
        <dbReference type="Proteomes" id="UP000184330"/>
    </source>
</evidence>